<keyword evidence="2" id="KW-1185">Reference proteome</keyword>
<proteinExistence type="predicted"/>
<dbReference type="HOGENOM" id="CLU_3307240_0_0_9"/>
<evidence type="ECO:0000313" key="2">
    <source>
        <dbReference type="Proteomes" id="UP000003081"/>
    </source>
</evidence>
<reference evidence="1 2" key="1">
    <citation type="submission" date="2009-08" db="EMBL/GenBank/DDBJ databases">
        <authorList>
            <person name="Shrivastava S."/>
            <person name="Brinkac L.B."/>
            <person name="Brown J.L."/>
            <person name="Bruce D.B."/>
            <person name="Detter C."/>
            <person name="Green L.D."/>
            <person name="Munk C.A."/>
            <person name="Rogers Y.C."/>
            <person name="Tapia R."/>
            <person name="Sims D.R."/>
            <person name="Smith L.A."/>
            <person name="Smith T.J."/>
            <person name="Sutton G."/>
            <person name="Brettin T."/>
        </authorList>
    </citation>
    <scope>NUCLEOTIDE SEQUENCE [LARGE SCALE GENOMIC DNA]</scope>
    <source>
        <strain evidence="2">E4 str. BoNT E BL5262</strain>
    </source>
</reference>
<dbReference type="Proteomes" id="UP000003081">
    <property type="component" value="Unassembled WGS sequence"/>
</dbReference>
<dbReference type="AlphaFoldDB" id="C4IEA8"/>
<evidence type="ECO:0000313" key="1">
    <source>
        <dbReference type="EMBL" id="EEP55429.1"/>
    </source>
</evidence>
<accession>C4IEA8</accession>
<protein>
    <submittedName>
        <fullName evidence="1">Uncharacterized protein</fullName>
    </submittedName>
</protein>
<dbReference type="EMBL" id="ACOM01000004">
    <property type="protein sequence ID" value="EEP55429.1"/>
    <property type="molecule type" value="Genomic_DNA"/>
</dbReference>
<name>C4IEA8_CLOBU</name>
<sequence>MPPATRQSMIDTLKNLKNPDLFVKRVITEESIIKSIPKK</sequence>
<gene>
    <name evidence="1" type="ORF">CLP_3693</name>
</gene>
<comment type="caution">
    <text evidence="1">The sequence shown here is derived from an EMBL/GenBank/DDBJ whole genome shotgun (WGS) entry which is preliminary data.</text>
</comment>
<organism evidence="1 2">
    <name type="scientific">Clostridium butyricum E4 str. BoNT E BL5262</name>
    <dbReference type="NCBI Taxonomy" id="632245"/>
    <lineage>
        <taxon>Bacteria</taxon>
        <taxon>Bacillati</taxon>
        <taxon>Bacillota</taxon>
        <taxon>Clostridia</taxon>
        <taxon>Eubacteriales</taxon>
        <taxon>Clostridiaceae</taxon>
        <taxon>Clostridium</taxon>
    </lineage>
</organism>